<dbReference type="SMART" id="SM00460">
    <property type="entry name" value="TGc"/>
    <property type="match status" value="1"/>
</dbReference>
<organism evidence="2 3">
    <name type="scientific">Luedemannella flava</name>
    <dbReference type="NCBI Taxonomy" id="349316"/>
    <lineage>
        <taxon>Bacteria</taxon>
        <taxon>Bacillati</taxon>
        <taxon>Actinomycetota</taxon>
        <taxon>Actinomycetes</taxon>
        <taxon>Micromonosporales</taxon>
        <taxon>Micromonosporaceae</taxon>
        <taxon>Luedemannella</taxon>
    </lineage>
</organism>
<evidence type="ECO:0000259" key="1">
    <source>
        <dbReference type="SMART" id="SM00460"/>
    </source>
</evidence>
<name>A0ABN2LG97_9ACTN</name>
<evidence type="ECO:0000313" key="3">
    <source>
        <dbReference type="Proteomes" id="UP001500218"/>
    </source>
</evidence>
<dbReference type="Pfam" id="PF01841">
    <property type="entry name" value="Transglut_core"/>
    <property type="match status" value="1"/>
</dbReference>
<dbReference type="EMBL" id="BAAALT010000009">
    <property type="protein sequence ID" value="GAA1785762.1"/>
    <property type="molecule type" value="Genomic_DNA"/>
</dbReference>
<dbReference type="PANTHER" id="PTHR33490:SF12">
    <property type="entry name" value="BLL5557 PROTEIN"/>
    <property type="match status" value="1"/>
</dbReference>
<reference evidence="2 3" key="1">
    <citation type="journal article" date="2019" name="Int. J. Syst. Evol. Microbiol.">
        <title>The Global Catalogue of Microorganisms (GCM) 10K type strain sequencing project: providing services to taxonomists for standard genome sequencing and annotation.</title>
        <authorList>
            <consortium name="The Broad Institute Genomics Platform"/>
            <consortium name="The Broad Institute Genome Sequencing Center for Infectious Disease"/>
            <person name="Wu L."/>
            <person name="Ma J."/>
        </authorList>
    </citation>
    <scope>NUCLEOTIDE SEQUENCE [LARGE SCALE GENOMIC DNA]</scope>
    <source>
        <strain evidence="2 3">JCM 13250</strain>
    </source>
</reference>
<dbReference type="SUPFAM" id="SSF54001">
    <property type="entry name" value="Cysteine proteinases"/>
    <property type="match status" value="1"/>
</dbReference>
<comment type="caution">
    <text evidence="2">The sequence shown here is derived from an EMBL/GenBank/DDBJ whole genome shotgun (WGS) entry which is preliminary data.</text>
</comment>
<sequence length="292" mass="30697">MPNKTDTLTLAPPGERHVTCELTFEATTAASLALQIAAAGTTGDGRTETLDLVSNGVPVGASVVPALAGGREHVVHVLPGPLTVRYEAALATPATRAPAPVTERGRADALRPSRYCPSDRLEGFARSHFGAITTNLDRTRAICEYVHEHVAYLPGSSGPTTDAVDTLLAGAGVCRDFAHLVAALCRAVQVPARVAAVYAPGLSPMDLHMVTETEIDGSWWVWDATRLAPRQSLVRVATGRDAADIAFSTVLSGHVELGEVAVSAVVAGDLPGDDHTRLTSLDEPAPAYRWDQ</sequence>
<accession>A0ABN2LG97</accession>
<gene>
    <name evidence="2" type="ORF">GCM10009682_04750</name>
</gene>
<keyword evidence="3" id="KW-1185">Reference proteome</keyword>
<evidence type="ECO:0000313" key="2">
    <source>
        <dbReference type="EMBL" id="GAA1785762.1"/>
    </source>
</evidence>
<dbReference type="InterPro" id="IPR038765">
    <property type="entry name" value="Papain-like_cys_pep_sf"/>
</dbReference>
<dbReference type="Proteomes" id="UP001500218">
    <property type="component" value="Unassembled WGS sequence"/>
</dbReference>
<dbReference type="PANTHER" id="PTHR33490">
    <property type="entry name" value="BLR5614 PROTEIN-RELATED"/>
    <property type="match status" value="1"/>
</dbReference>
<dbReference type="Gene3D" id="3.10.620.30">
    <property type="match status" value="1"/>
</dbReference>
<dbReference type="Gene3D" id="2.60.40.2250">
    <property type="match status" value="1"/>
</dbReference>
<dbReference type="InterPro" id="IPR002931">
    <property type="entry name" value="Transglutaminase-like"/>
</dbReference>
<feature type="domain" description="Transglutaminase-like" evidence="1">
    <location>
        <begin position="166"/>
        <end position="226"/>
    </location>
</feature>
<proteinExistence type="predicted"/>
<protein>
    <submittedName>
        <fullName evidence="2">Transglutaminase family protein</fullName>
    </submittedName>
</protein>
<dbReference type="RefSeq" id="WP_344125704.1">
    <property type="nucleotide sequence ID" value="NZ_BAAALT010000009.1"/>
</dbReference>